<dbReference type="EMBL" id="BMAU01021388">
    <property type="protein sequence ID" value="GFY29549.1"/>
    <property type="molecule type" value="Genomic_DNA"/>
</dbReference>
<name>A0A8X6W7Y1_TRICX</name>
<evidence type="ECO:0000313" key="3">
    <source>
        <dbReference type="Proteomes" id="UP000887159"/>
    </source>
</evidence>
<dbReference type="Proteomes" id="UP000887159">
    <property type="component" value="Unassembled WGS sequence"/>
</dbReference>
<reference evidence="2" key="1">
    <citation type="submission" date="2020-08" db="EMBL/GenBank/DDBJ databases">
        <title>Multicomponent nature underlies the extraordinary mechanical properties of spider dragline silk.</title>
        <authorList>
            <person name="Kono N."/>
            <person name="Nakamura H."/>
            <person name="Mori M."/>
            <person name="Yoshida Y."/>
            <person name="Ohtoshi R."/>
            <person name="Malay A.D."/>
            <person name="Moran D.A.P."/>
            <person name="Tomita M."/>
            <person name="Numata K."/>
            <person name="Arakawa K."/>
        </authorList>
    </citation>
    <scope>NUCLEOTIDE SEQUENCE</scope>
</reference>
<evidence type="ECO:0000313" key="2">
    <source>
        <dbReference type="EMBL" id="GFY29549.1"/>
    </source>
</evidence>
<gene>
    <name evidence="2" type="ORF">TNCV_2627191</name>
</gene>
<sequence length="94" mass="10357">MIVIEVVESACRLSNSRHRQVKDCRMCSNKSGALAISAEATTIHTMGSSIVASGVAYTSDFRWFHNTKSKGSQVMGAQRLRNRSTASNPHQRDM</sequence>
<keyword evidence="3" id="KW-1185">Reference proteome</keyword>
<organism evidence="2 3">
    <name type="scientific">Trichonephila clavipes</name>
    <name type="common">Golden silk orbweaver</name>
    <name type="synonym">Nephila clavipes</name>
    <dbReference type="NCBI Taxonomy" id="2585209"/>
    <lineage>
        <taxon>Eukaryota</taxon>
        <taxon>Metazoa</taxon>
        <taxon>Ecdysozoa</taxon>
        <taxon>Arthropoda</taxon>
        <taxon>Chelicerata</taxon>
        <taxon>Arachnida</taxon>
        <taxon>Araneae</taxon>
        <taxon>Araneomorphae</taxon>
        <taxon>Entelegynae</taxon>
        <taxon>Araneoidea</taxon>
        <taxon>Nephilidae</taxon>
        <taxon>Trichonephila</taxon>
    </lineage>
</organism>
<dbReference type="AlphaFoldDB" id="A0A8X6W7Y1"/>
<proteinExistence type="predicted"/>
<comment type="caution">
    <text evidence="2">The sequence shown here is derived from an EMBL/GenBank/DDBJ whole genome shotgun (WGS) entry which is preliminary data.</text>
</comment>
<evidence type="ECO:0000256" key="1">
    <source>
        <dbReference type="SAM" id="MobiDB-lite"/>
    </source>
</evidence>
<accession>A0A8X6W7Y1</accession>
<feature type="region of interest" description="Disordered" evidence="1">
    <location>
        <begin position="72"/>
        <end position="94"/>
    </location>
</feature>
<protein>
    <submittedName>
        <fullName evidence="2">Uncharacterized protein</fullName>
    </submittedName>
</protein>
<feature type="compositionally biased region" description="Polar residues" evidence="1">
    <location>
        <begin position="83"/>
        <end position="94"/>
    </location>
</feature>